<reference evidence="2 3" key="1">
    <citation type="submission" date="2018-07" db="EMBL/GenBank/DDBJ databases">
        <title>Genomic Encyclopedia of Type Strains, Phase III (KMG-III): the genomes of soil and plant-associated and newly described type strains.</title>
        <authorList>
            <person name="Whitman W."/>
        </authorList>
    </citation>
    <scope>NUCLEOTIDE SEQUENCE [LARGE SCALE GENOMIC DNA]</scope>
    <source>
        <strain evidence="2 3">CECT 7958</strain>
    </source>
</reference>
<evidence type="ECO:0000259" key="1">
    <source>
        <dbReference type="Pfam" id="PF14024"/>
    </source>
</evidence>
<proteinExistence type="predicted"/>
<evidence type="ECO:0000313" key="2">
    <source>
        <dbReference type="EMBL" id="RCW90790.1"/>
    </source>
</evidence>
<dbReference type="Proteomes" id="UP000253436">
    <property type="component" value="Unassembled WGS sequence"/>
</dbReference>
<protein>
    <submittedName>
        <fullName evidence="2">Uncharacterized protein DUF4240</fullName>
    </submittedName>
</protein>
<feature type="domain" description="DUF4240" evidence="1">
    <location>
        <begin position="28"/>
        <end position="151"/>
    </location>
</feature>
<dbReference type="InterPro" id="IPR025334">
    <property type="entry name" value="DUF4240"/>
</dbReference>
<dbReference type="RefSeq" id="WP_114310359.1">
    <property type="nucleotide sequence ID" value="NZ_QPJO01000004.1"/>
</dbReference>
<organism evidence="2 3">
    <name type="scientific">Winogradskyella arenosi</name>
    <dbReference type="NCBI Taxonomy" id="533325"/>
    <lineage>
        <taxon>Bacteria</taxon>
        <taxon>Pseudomonadati</taxon>
        <taxon>Bacteroidota</taxon>
        <taxon>Flavobacteriia</taxon>
        <taxon>Flavobacteriales</taxon>
        <taxon>Flavobacteriaceae</taxon>
        <taxon>Winogradskyella</taxon>
    </lineage>
</organism>
<dbReference type="EMBL" id="QPJO01000004">
    <property type="protein sequence ID" value="RCW90790.1"/>
    <property type="molecule type" value="Genomic_DNA"/>
</dbReference>
<evidence type="ECO:0000313" key="3">
    <source>
        <dbReference type="Proteomes" id="UP000253436"/>
    </source>
</evidence>
<keyword evidence="3" id="KW-1185">Reference proteome</keyword>
<dbReference type="Pfam" id="PF14024">
    <property type="entry name" value="DUF4240"/>
    <property type="match status" value="1"/>
</dbReference>
<name>A0A368ZDM3_9FLAO</name>
<accession>A0A368ZDM3</accession>
<gene>
    <name evidence="2" type="ORF">DFQ08_104189</name>
</gene>
<dbReference type="OrthoDB" id="6200718at2"/>
<sequence length="193" mass="22291">MGIFDKLFVKKDPNFQTEGLSQNSEQLMDSEMFWEMISISKANSSGDYEQQQLELKKELLKRSATDILEFDNKFRTLRGEIYDWNFWAAAYIINGGCSDDCFSDFRGWLIGQGKAVFEGAIQNVENLAELKDTNDGDWEGLSYVPSEAYEQKTRKDLPAGIRENFEITGEEWSEDGDDLKNKFPKLWEKFGLE</sequence>
<comment type="caution">
    <text evidence="2">The sequence shown here is derived from an EMBL/GenBank/DDBJ whole genome shotgun (WGS) entry which is preliminary data.</text>
</comment>
<dbReference type="AlphaFoldDB" id="A0A368ZDM3"/>